<proteinExistence type="predicted"/>
<gene>
    <name evidence="1" type="ORF">Barrevirus17_8</name>
</gene>
<evidence type="ECO:0000313" key="1">
    <source>
        <dbReference type="EMBL" id="AYV77182.1"/>
    </source>
</evidence>
<dbReference type="InterPro" id="IPR011735">
    <property type="entry name" value="WlaTC/HtrL_glycosyltransf"/>
</dbReference>
<dbReference type="Pfam" id="PF09612">
    <property type="entry name" value="HtrL_YibB"/>
    <property type="match status" value="1"/>
</dbReference>
<sequence>MSQIPEVCYVTAYTEIGRDKWKHYERTFGHYKSYFSHYLKFDVDMIIYIDERYYDEMTIMLQNKPKFKLIKINDDFLKKNIFAWSLIDREREIMKSESYQSIIKHRLKHPENTIPEYNITVHSKIDFVNYTIDNKLSPAKFYAWTDFGYFKYIENVPEKPININKFDKTKLTFSTVNPIEPSDKDIIFTLTYAPSRIDGGFFFGSIAIMKQFQKMYHDVLIYFQKNNFADDDQHIVLQCYFRNPSLFKLYVAEWSRAWLIHSQ</sequence>
<protein>
    <submittedName>
        <fullName evidence="1">HtrL protein family-containing protein</fullName>
    </submittedName>
</protein>
<dbReference type="EMBL" id="MK072014">
    <property type="protein sequence ID" value="AYV77182.1"/>
    <property type="molecule type" value="Genomic_DNA"/>
</dbReference>
<reference evidence="1" key="1">
    <citation type="submission" date="2018-10" db="EMBL/GenBank/DDBJ databases">
        <title>Hidden diversity of soil giant viruses.</title>
        <authorList>
            <person name="Schulz F."/>
            <person name="Alteio L."/>
            <person name="Goudeau D."/>
            <person name="Ryan E.M."/>
            <person name="Malmstrom R.R."/>
            <person name="Blanchard J."/>
            <person name="Woyke T."/>
        </authorList>
    </citation>
    <scope>NUCLEOTIDE SEQUENCE</scope>
    <source>
        <strain evidence="1">BAV1</strain>
    </source>
</reference>
<name>A0A3G4ZQK4_9VIRU</name>
<organism evidence="1">
    <name type="scientific">Barrevirus sp</name>
    <dbReference type="NCBI Taxonomy" id="2487763"/>
    <lineage>
        <taxon>Viruses</taxon>
        <taxon>Varidnaviria</taxon>
        <taxon>Bamfordvirae</taxon>
        <taxon>Nucleocytoviricota</taxon>
        <taxon>Megaviricetes</taxon>
        <taxon>Imitervirales</taxon>
        <taxon>Mimiviridae</taxon>
        <taxon>Klosneuvirinae</taxon>
    </lineage>
</organism>
<accession>A0A3G4ZQK4</accession>